<dbReference type="PANTHER" id="PTHR43130:SF3">
    <property type="entry name" value="HTH-TYPE TRANSCRIPTIONAL REGULATOR RV1931C"/>
    <property type="match status" value="1"/>
</dbReference>
<evidence type="ECO:0000313" key="5">
    <source>
        <dbReference type="Proteomes" id="UP000036959"/>
    </source>
</evidence>
<dbReference type="Pfam" id="PF01965">
    <property type="entry name" value="DJ-1_PfpI"/>
    <property type="match status" value="1"/>
</dbReference>
<evidence type="ECO:0000259" key="3">
    <source>
        <dbReference type="PROSITE" id="PS01124"/>
    </source>
</evidence>
<keyword evidence="5" id="KW-1185">Reference proteome</keyword>
<dbReference type="SUPFAM" id="SSF52317">
    <property type="entry name" value="Class I glutamine amidotransferase-like"/>
    <property type="match status" value="1"/>
</dbReference>
<dbReference type="CDD" id="cd03137">
    <property type="entry name" value="GATase1_AraC_1"/>
    <property type="match status" value="1"/>
</dbReference>
<dbReference type="GO" id="GO:0003700">
    <property type="term" value="F:DNA-binding transcription factor activity"/>
    <property type="evidence" value="ECO:0007669"/>
    <property type="project" value="InterPro"/>
</dbReference>
<dbReference type="InterPro" id="IPR052158">
    <property type="entry name" value="INH-QAR"/>
</dbReference>
<dbReference type="SMART" id="SM00342">
    <property type="entry name" value="HTH_ARAC"/>
    <property type="match status" value="1"/>
</dbReference>
<dbReference type="InterPro" id="IPR002818">
    <property type="entry name" value="DJ-1/PfpI"/>
</dbReference>
<dbReference type="InterPro" id="IPR009057">
    <property type="entry name" value="Homeodomain-like_sf"/>
</dbReference>
<keyword evidence="1" id="KW-0805">Transcription regulation</keyword>
<sequence length="339" mass="36460">MKTVSVDIVVYPGFRALEVVGPLTVFKQANDCLQQSKQAGGYSIQIAATAAGVVSSDIETQVVASKALGPAVAHTVIIPGTTDVSFLSLDTASELKLWLAREGHRAERIGALCVGTLLLAEAGLLNGRPAVTHWSFAKSLQSTHPHIQVEEGRLFNRHGNAWTCAGVTAGIDLALAFVEEDFGLQLATEVAKELVLFTKRPGAEPQLSAHLNHPRTISDSIERAKQWVLSNSHRRVRTADIAKAAAMSERNFVRVFQRETGRTPSEYLCEARFEAATRDLAGTSHPIKAIASRCGFGAYTSMRKVFLSRVGVSPRAYRVALGRGDVDDDLDLDTDGAAG</sequence>
<gene>
    <name evidence="4" type="ORF">BVER_02413c</name>
</gene>
<dbReference type="Pfam" id="PF12833">
    <property type="entry name" value="HTH_18"/>
    <property type="match status" value="1"/>
</dbReference>
<keyword evidence="2" id="KW-0804">Transcription</keyword>
<reference evidence="5" key="1">
    <citation type="submission" date="2015-06" db="EMBL/GenBank/DDBJ databases">
        <title>Comparative genomics of Burkholderia leaf nodule symbionts.</title>
        <authorList>
            <person name="Carlier A."/>
            <person name="Eberl L."/>
            <person name="Pinto-Carbo M."/>
        </authorList>
    </citation>
    <scope>NUCLEOTIDE SEQUENCE [LARGE SCALE GENOMIC DNA]</scope>
    <source>
        <strain evidence="5">UZHbot4</strain>
    </source>
</reference>
<dbReference type="InterPro" id="IPR018060">
    <property type="entry name" value="HTH_AraC"/>
</dbReference>
<dbReference type="Proteomes" id="UP000036959">
    <property type="component" value="Unassembled WGS sequence"/>
</dbReference>
<dbReference type="Gene3D" id="1.10.10.60">
    <property type="entry name" value="Homeodomain-like"/>
    <property type="match status" value="1"/>
</dbReference>
<dbReference type="GO" id="GO:0043565">
    <property type="term" value="F:sequence-specific DNA binding"/>
    <property type="evidence" value="ECO:0007669"/>
    <property type="project" value="InterPro"/>
</dbReference>
<organism evidence="4 5">
    <name type="scientific">Candidatus Burkholderia verschuerenii</name>
    <dbReference type="NCBI Taxonomy" id="242163"/>
    <lineage>
        <taxon>Bacteria</taxon>
        <taxon>Pseudomonadati</taxon>
        <taxon>Pseudomonadota</taxon>
        <taxon>Betaproteobacteria</taxon>
        <taxon>Burkholderiales</taxon>
        <taxon>Burkholderiaceae</taxon>
        <taxon>Burkholderia</taxon>
    </lineage>
</organism>
<proteinExistence type="predicted"/>
<evidence type="ECO:0000313" key="4">
    <source>
        <dbReference type="EMBL" id="KND57613.1"/>
    </source>
</evidence>
<dbReference type="OrthoDB" id="9177852at2"/>
<dbReference type="EMBL" id="LFJJ01000230">
    <property type="protein sequence ID" value="KND57613.1"/>
    <property type="molecule type" value="Genomic_DNA"/>
</dbReference>
<evidence type="ECO:0000256" key="1">
    <source>
        <dbReference type="ARBA" id="ARBA00023015"/>
    </source>
</evidence>
<dbReference type="PATRIC" id="fig|242163.4.peg.3265"/>
<feature type="domain" description="HTH araC/xylS-type" evidence="3">
    <location>
        <begin position="222"/>
        <end position="320"/>
    </location>
</feature>
<dbReference type="PANTHER" id="PTHR43130">
    <property type="entry name" value="ARAC-FAMILY TRANSCRIPTIONAL REGULATOR"/>
    <property type="match status" value="1"/>
</dbReference>
<accession>A0A0L0M5I1</accession>
<dbReference type="Gene3D" id="3.40.50.880">
    <property type="match status" value="1"/>
</dbReference>
<dbReference type="InterPro" id="IPR029062">
    <property type="entry name" value="Class_I_gatase-like"/>
</dbReference>
<comment type="caution">
    <text evidence="4">The sequence shown here is derived from an EMBL/GenBank/DDBJ whole genome shotgun (WGS) entry which is preliminary data.</text>
</comment>
<dbReference type="SUPFAM" id="SSF46689">
    <property type="entry name" value="Homeodomain-like"/>
    <property type="match status" value="2"/>
</dbReference>
<protein>
    <submittedName>
        <fullName evidence="4">Transcriptional regulator, AraC family</fullName>
    </submittedName>
</protein>
<name>A0A0L0M5I1_9BURK</name>
<dbReference type="RefSeq" id="WP_050455690.1">
    <property type="nucleotide sequence ID" value="NZ_LFJJ01000230.1"/>
</dbReference>
<evidence type="ECO:0000256" key="2">
    <source>
        <dbReference type="ARBA" id="ARBA00023163"/>
    </source>
</evidence>
<dbReference type="AlphaFoldDB" id="A0A0L0M5I1"/>
<dbReference type="PROSITE" id="PS01124">
    <property type="entry name" value="HTH_ARAC_FAMILY_2"/>
    <property type="match status" value="1"/>
</dbReference>